<accession>A0A316YPW7</accession>
<dbReference type="GO" id="GO:0030246">
    <property type="term" value="F:carbohydrate binding"/>
    <property type="evidence" value="ECO:0007669"/>
    <property type="project" value="InterPro"/>
</dbReference>
<dbReference type="GO" id="GO:0033499">
    <property type="term" value="P:galactose catabolic process via UDP-galactose, Leloir pathway"/>
    <property type="evidence" value="ECO:0007669"/>
    <property type="project" value="TreeGrafter"/>
</dbReference>
<dbReference type="SUPFAM" id="SSF74650">
    <property type="entry name" value="Galactose mutarotase-like"/>
    <property type="match status" value="1"/>
</dbReference>
<dbReference type="Proteomes" id="UP000245768">
    <property type="component" value="Unassembled WGS sequence"/>
</dbReference>
<protein>
    <submittedName>
        <fullName evidence="1">Galactose mutarotase-like protein</fullName>
    </submittedName>
</protein>
<dbReference type="PANTHER" id="PTHR10091">
    <property type="entry name" value="ALDOSE-1-EPIMERASE"/>
    <property type="match status" value="1"/>
</dbReference>
<dbReference type="AlphaFoldDB" id="A0A316YPW7"/>
<reference evidence="1 2" key="1">
    <citation type="journal article" date="2018" name="Mol. Biol. Evol.">
        <title>Broad Genomic Sampling Reveals a Smut Pathogenic Ancestry of the Fungal Clade Ustilaginomycotina.</title>
        <authorList>
            <person name="Kijpornyongpan T."/>
            <person name="Mondo S.J."/>
            <person name="Barry K."/>
            <person name="Sandor L."/>
            <person name="Lee J."/>
            <person name="Lipzen A."/>
            <person name="Pangilinan J."/>
            <person name="LaButti K."/>
            <person name="Hainaut M."/>
            <person name="Henrissat B."/>
            <person name="Grigoriev I.V."/>
            <person name="Spatafora J.W."/>
            <person name="Aime M.C."/>
        </authorList>
    </citation>
    <scope>NUCLEOTIDE SEQUENCE [LARGE SCALE GENOMIC DNA]</scope>
    <source>
        <strain evidence="1 2">MCA 4198</strain>
    </source>
</reference>
<evidence type="ECO:0000313" key="1">
    <source>
        <dbReference type="EMBL" id="PWN89785.1"/>
    </source>
</evidence>
<dbReference type="GeneID" id="37047751"/>
<dbReference type="RefSeq" id="XP_025376983.1">
    <property type="nucleotide sequence ID" value="XM_025525835.1"/>
</dbReference>
<dbReference type="InterPro" id="IPR008183">
    <property type="entry name" value="Aldose_1/G6P_1-epimerase"/>
</dbReference>
<sequence>MPLIDPFKPVVLTHPGCSLTIEVLPLGLNVHRIVLQDPTTHKERDIIAGPENPRDHHTYGRKFFGPIVGRYANRLPKGRSPFPGGGHIDLQEWRAGDGLCLHGGPENEGDALASVEAGSVPPQAGPFDRCVWSPVSSPLLFEPTPASPSSATFAIVSIADINGYPGTLRVEARLEVLAAATGKSNSATVPAGDGLGALRMEYRARIIDACEATPLNMTHHWGFTLDAPAPIDAHTLRLIAPPGRQVKLLEIDDKLLPTGKLAAIAPGSTHDFASTATTGGAGAPLGRTIGSEPYDHFYVWGLAAQGEQGQADEEDDDATRCILACPRTRLALAFRTNQAGCQFFSTNKQPAPPADPAKAGGVRKTLHGGAEAGEGNGPRCAAMLEFGMPHGTFLHQALIDETGGRDTVLRQGETYSNWVEVGVYATPQTSA</sequence>
<dbReference type="OrthoDB" id="274691at2759"/>
<keyword evidence="2" id="KW-1185">Reference proteome</keyword>
<dbReference type="Pfam" id="PF01263">
    <property type="entry name" value="Aldose_epim"/>
    <property type="match status" value="2"/>
</dbReference>
<dbReference type="GO" id="GO:0004034">
    <property type="term" value="F:aldose 1-epimerase activity"/>
    <property type="evidence" value="ECO:0007669"/>
    <property type="project" value="TreeGrafter"/>
</dbReference>
<organism evidence="1 2">
    <name type="scientific">Acaromyces ingoldii</name>
    <dbReference type="NCBI Taxonomy" id="215250"/>
    <lineage>
        <taxon>Eukaryota</taxon>
        <taxon>Fungi</taxon>
        <taxon>Dikarya</taxon>
        <taxon>Basidiomycota</taxon>
        <taxon>Ustilaginomycotina</taxon>
        <taxon>Exobasidiomycetes</taxon>
        <taxon>Exobasidiales</taxon>
        <taxon>Cryptobasidiaceae</taxon>
        <taxon>Acaromyces</taxon>
    </lineage>
</organism>
<dbReference type="EMBL" id="KZ819636">
    <property type="protein sequence ID" value="PWN89785.1"/>
    <property type="molecule type" value="Genomic_DNA"/>
</dbReference>
<dbReference type="Gene3D" id="2.70.98.10">
    <property type="match status" value="1"/>
</dbReference>
<dbReference type="InParanoid" id="A0A316YPW7"/>
<dbReference type="InterPro" id="IPR014718">
    <property type="entry name" value="GH-type_carb-bd"/>
</dbReference>
<gene>
    <name evidence="1" type="ORF">FA10DRAFT_97450</name>
</gene>
<dbReference type="InterPro" id="IPR011013">
    <property type="entry name" value="Gal_mutarotase_sf_dom"/>
</dbReference>
<dbReference type="STRING" id="215250.A0A316YPW7"/>
<name>A0A316YPW7_9BASI</name>
<dbReference type="PANTHER" id="PTHR10091:SF0">
    <property type="entry name" value="GALACTOSE MUTAROTASE"/>
    <property type="match status" value="1"/>
</dbReference>
<evidence type="ECO:0000313" key="2">
    <source>
        <dbReference type="Proteomes" id="UP000245768"/>
    </source>
</evidence>
<proteinExistence type="predicted"/>
<dbReference type="GO" id="GO:0006006">
    <property type="term" value="P:glucose metabolic process"/>
    <property type="evidence" value="ECO:0007669"/>
    <property type="project" value="TreeGrafter"/>
</dbReference>